<dbReference type="OrthoDB" id="9814383at2"/>
<dbReference type="GO" id="GO:0016285">
    <property type="term" value="F:alanyl aminopeptidase activity"/>
    <property type="evidence" value="ECO:0007669"/>
    <property type="project" value="UniProtKB-EC"/>
</dbReference>
<evidence type="ECO:0000256" key="1">
    <source>
        <dbReference type="ARBA" id="ARBA00000098"/>
    </source>
</evidence>
<dbReference type="InterPro" id="IPR004155">
    <property type="entry name" value="PBS_lyase_HEAT"/>
</dbReference>
<reference evidence="16 17" key="1">
    <citation type="submission" date="2019-02" db="EMBL/GenBank/DDBJ databases">
        <title>Deep-cultivation of Planctomycetes and their phenomic and genomic characterization uncovers novel biology.</title>
        <authorList>
            <person name="Wiegand S."/>
            <person name="Jogler M."/>
            <person name="Boedeker C."/>
            <person name="Pinto D."/>
            <person name="Vollmers J."/>
            <person name="Rivas-Marin E."/>
            <person name="Kohn T."/>
            <person name="Peeters S.H."/>
            <person name="Heuer A."/>
            <person name="Rast P."/>
            <person name="Oberbeckmann S."/>
            <person name="Bunk B."/>
            <person name="Jeske O."/>
            <person name="Meyerdierks A."/>
            <person name="Storesund J.E."/>
            <person name="Kallscheuer N."/>
            <person name="Luecker S."/>
            <person name="Lage O.M."/>
            <person name="Pohl T."/>
            <person name="Merkel B.J."/>
            <person name="Hornburger P."/>
            <person name="Mueller R.-W."/>
            <person name="Bruemmer F."/>
            <person name="Labrenz M."/>
            <person name="Spormann A.M."/>
            <person name="Op Den Camp H."/>
            <person name="Overmann J."/>
            <person name="Amann R."/>
            <person name="Jetten M.S.M."/>
            <person name="Mascher T."/>
            <person name="Medema M.H."/>
            <person name="Devos D.P."/>
            <person name="Kaster A.-K."/>
            <person name="Ovreas L."/>
            <person name="Rohde M."/>
            <person name="Galperin M.Y."/>
            <person name="Jogler C."/>
        </authorList>
    </citation>
    <scope>NUCLEOTIDE SEQUENCE [LARGE SCALE GENOMIC DNA]</scope>
    <source>
        <strain evidence="16 17">Pla123a</strain>
    </source>
</reference>
<evidence type="ECO:0000256" key="9">
    <source>
        <dbReference type="ARBA" id="ARBA00022801"/>
    </source>
</evidence>
<name>A0A5C5YHT6_9BACT</name>
<dbReference type="PANTHER" id="PTHR11533">
    <property type="entry name" value="PROTEASE M1 ZINC METALLOPROTEASE"/>
    <property type="match status" value="1"/>
</dbReference>
<dbReference type="GO" id="GO:0006508">
    <property type="term" value="P:proteolysis"/>
    <property type="evidence" value="ECO:0007669"/>
    <property type="project" value="UniProtKB-KW"/>
</dbReference>
<dbReference type="InterPro" id="IPR016024">
    <property type="entry name" value="ARM-type_fold"/>
</dbReference>
<dbReference type="InterPro" id="IPR001930">
    <property type="entry name" value="Peptidase_M1"/>
</dbReference>
<evidence type="ECO:0000256" key="10">
    <source>
        <dbReference type="ARBA" id="ARBA00022833"/>
    </source>
</evidence>
<keyword evidence="10" id="KW-0862">Zinc</keyword>
<evidence type="ECO:0000259" key="15">
    <source>
        <dbReference type="Pfam" id="PF17900"/>
    </source>
</evidence>
<dbReference type="InterPro" id="IPR011989">
    <property type="entry name" value="ARM-like"/>
</dbReference>
<keyword evidence="9 16" id="KW-0378">Hydrolase</keyword>
<dbReference type="EMBL" id="SJPO01000008">
    <property type="protein sequence ID" value="TWT74561.1"/>
    <property type="molecule type" value="Genomic_DNA"/>
</dbReference>
<dbReference type="InterPro" id="IPR050344">
    <property type="entry name" value="Peptidase_M1_aminopeptidases"/>
</dbReference>
<comment type="cofactor">
    <cofactor evidence="2">
        <name>Zn(2+)</name>
        <dbReference type="ChEBI" id="CHEBI:29105"/>
    </cofactor>
</comment>
<evidence type="ECO:0000256" key="11">
    <source>
        <dbReference type="ARBA" id="ARBA00023049"/>
    </source>
</evidence>
<evidence type="ECO:0000256" key="12">
    <source>
        <dbReference type="SAM" id="MobiDB-lite"/>
    </source>
</evidence>
<dbReference type="SMART" id="SM00567">
    <property type="entry name" value="EZ_HEAT"/>
    <property type="match status" value="6"/>
</dbReference>
<evidence type="ECO:0000256" key="2">
    <source>
        <dbReference type="ARBA" id="ARBA00001947"/>
    </source>
</evidence>
<evidence type="ECO:0000259" key="14">
    <source>
        <dbReference type="Pfam" id="PF01433"/>
    </source>
</evidence>
<dbReference type="InterPro" id="IPR045357">
    <property type="entry name" value="Aminopeptidase_N-like_N"/>
</dbReference>
<feature type="chain" id="PRO_5022925819" description="Aminopeptidase N" evidence="13">
    <location>
        <begin position="26"/>
        <end position="884"/>
    </location>
</feature>
<evidence type="ECO:0000313" key="17">
    <source>
        <dbReference type="Proteomes" id="UP000318478"/>
    </source>
</evidence>
<dbReference type="GO" id="GO:0005615">
    <property type="term" value="C:extracellular space"/>
    <property type="evidence" value="ECO:0007669"/>
    <property type="project" value="TreeGrafter"/>
</dbReference>
<dbReference type="EC" id="3.4.11.2" evidence="4"/>
<evidence type="ECO:0000256" key="5">
    <source>
        <dbReference type="ARBA" id="ARBA00015611"/>
    </source>
</evidence>
<evidence type="ECO:0000256" key="6">
    <source>
        <dbReference type="ARBA" id="ARBA00022438"/>
    </source>
</evidence>
<comment type="caution">
    <text evidence="16">The sequence shown here is derived from an EMBL/GenBank/DDBJ whole genome shotgun (WGS) entry which is preliminary data.</text>
</comment>
<dbReference type="AlphaFoldDB" id="A0A5C5YHT6"/>
<feature type="region of interest" description="Disordered" evidence="12">
    <location>
        <begin position="852"/>
        <end position="884"/>
    </location>
</feature>
<feature type="signal peptide" evidence="13">
    <location>
        <begin position="1"/>
        <end position="25"/>
    </location>
</feature>
<dbReference type="Pfam" id="PF01433">
    <property type="entry name" value="Peptidase_M1"/>
    <property type="match status" value="1"/>
</dbReference>
<dbReference type="GO" id="GO:0005737">
    <property type="term" value="C:cytoplasm"/>
    <property type="evidence" value="ECO:0007669"/>
    <property type="project" value="TreeGrafter"/>
</dbReference>
<dbReference type="GO" id="GO:0016020">
    <property type="term" value="C:membrane"/>
    <property type="evidence" value="ECO:0007669"/>
    <property type="project" value="TreeGrafter"/>
</dbReference>
<keyword evidence="7" id="KW-0645">Protease</keyword>
<dbReference type="Gene3D" id="1.25.10.10">
    <property type="entry name" value="Leucine-rich Repeat Variant"/>
    <property type="match status" value="2"/>
</dbReference>
<dbReference type="Gene3D" id="2.60.40.1730">
    <property type="entry name" value="tricorn interacting facor f3 domain"/>
    <property type="match status" value="1"/>
</dbReference>
<sequence length="884" mass="98486" precursor="true">MTRLPLTVSLSTIALILACAAGAAAAEELCVCRYCQGAAQLGPEPGATTDARHYAPDRVIDVLNIKINVTPDFETHTIAGETTLTFKPISRPVDEVILDAVDLRVTSVTASQEIKDWVNDGEHLTILFAAPLKLDREAEVVVKYTAEPDKGLYFRTAKDGYPAGDTHLWTQGEPHEARHWFPNFDYPNEKSTSEVICHVPSEMTVLSNGSLVSTDEADGQKTVHWKQDLPHASYLICLAAGKFAELTDQAGDIPLGFYTQPSLAEHAKNSFADTAKIMEFYQQEIGVPYPWAKYYQVTGRDFIAGGMENTTLTVLTERTIYSDETENLRSSRNLDAHEMAHQWFGDYVTCEDWANLWLNEGFATFYTHLYDAHKLGRDEMLYRLYNDATRAILTKDKDTRPIVYRGYKAAWDQFDFRAYPKGAWVLHMLRSQLGKDLYRQAIKNYLEKHAFTSVTTPDLMAELEDVSGRSLDRFFDQWVYHGGFPVLKVSYKWLPKEGLAKVSVKQTQEVNNDVLLFHLPTKLRFAVDGKNIDHAITVDQKEQDFYVPLPGKPSIVRFDPELTVLAKVEFDKPQEMLEEQLKNEQDVVGRLLAVAALKKKKDAKSLEALKTALNSDPFYGVRLAAADALSDRESDEAYEALAASLNQEDARVRKEVIESIGKFYRAEALEQLSKVVSEEKNPDIAASAVRSLSAYTDPAALDAIRGAMGKESFQNVLAEAAIAAAARTADPTLTPAVMRTLSARRQDFTDRGMAESLQALGKLAKDTEHAPAARKVIVGYLNDPSSKVQTGAVEALGELGDRRSIAALRTYSSREDRLGRAAKQAIEKIEKDAPSAPKEVSELRKLVRELGEQQEKMADQLKELKGKNDADAATGDDEKKEPEK</sequence>
<keyword evidence="17" id="KW-1185">Reference proteome</keyword>
<keyword evidence="6 16" id="KW-0031">Aminopeptidase</keyword>
<dbReference type="Gene3D" id="1.10.390.10">
    <property type="entry name" value="Neutral Protease Domain 2"/>
    <property type="match status" value="1"/>
</dbReference>
<keyword evidence="8" id="KW-0479">Metal-binding</keyword>
<comment type="similarity">
    <text evidence="3">Belongs to the peptidase M1 family.</text>
</comment>
<dbReference type="CDD" id="cd09603">
    <property type="entry name" value="M1_APN_like"/>
    <property type="match status" value="1"/>
</dbReference>
<dbReference type="Pfam" id="PF13646">
    <property type="entry name" value="HEAT_2"/>
    <property type="match status" value="2"/>
</dbReference>
<dbReference type="PRINTS" id="PR00756">
    <property type="entry name" value="ALADIPTASE"/>
</dbReference>
<dbReference type="Proteomes" id="UP000318478">
    <property type="component" value="Unassembled WGS sequence"/>
</dbReference>
<dbReference type="PANTHER" id="PTHR11533:SF174">
    <property type="entry name" value="PUROMYCIN-SENSITIVE AMINOPEPTIDASE-RELATED"/>
    <property type="match status" value="1"/>
</dbReference>
<evidence type="ECO:0000313" key="16">
    <source>
        <dbReference type="EMBL" id="TWT74561.1"/>
    </source>
</evidence>
<dbReference type="InterPro" id="IPR014782">
    <property type="entry name" value="Peptidase_M1_dom"/>
</dbReference>
<evidence type="ECO:0000256" key="13">
    <source>
        <dbReference type="SAM" id="SignalP"/>
    </source>
</evidence>
<dbReference type="GO" id="GO:0043171">
    <property type="term" value="P:peptide catabolic process"/>
    <property type="evidence" value="ECO:0007669"/>
    <property type="project" value="TreeGrafter"/>
</dbReference>
<dbReference type="InterPro" id="IPR027268">
    <property type="entry name" value="Peptidase_M4/M1_CTD_sf"/>
</dbReference>
<dbReference type="SUPFAM" id="SSF48371">
    <property type="entry name" value="ARM repeat"/>
    <property type="match status" value="1"/>
</dbReference>
<organism evidence="16 17">
    <name type="scientific">Posidoniimonas polymericola</name>
    <dbReference type="NCBI Taxonomy" id="2528002"/>
    <lineage>
        <taxon>Bacteria</taxon>
        <taxon>Pseudomonadati</taxon>
        <taxon>Planctomycetota</taxon>
        <taxon>Planctomycetia</taxon>
        <taxon>Pirellulales</taxon>
        <taxon>Lacipirellulaceae</taxon>
        <taxon>Posidoniimonas</taxon>
    </lineage>
</organism>
<dbReference type="GO" id="GO:0042277">
    <property type="term" value="F:peptide binding"/>
    <property type="evidence" value="ECO:0007669"/>
    <property type="project" value="TreeGrafter"/>
</dbReference>
<evidence type="ECO:0000256" key="3">
    <source>
        <dbReference type="ARBA" id="ARBA00010136"/>
    </source>
</evidence>
<keyword evidence="13" id="KW-0732">Signal</keyword>
<feature type="domain" description="Aminopeptidase N-like N-terminal" evidence="15">
    <location>
        <begin position="66"/>
        <end position="235"/>
    </location>
</feature>
<dbReference type="InterPro" id="IPR042097">
    <property type="entry name" value="Aminopeptidase_N-like_N_sf"/>
</dbReference>
<gene>
    <name evidence="16" type="primary">pepN</name>
    <name evidence="16" type="ORF">Pla123a_33850</name>
</gene>
<keyword evidence="11" id="KW-0482">Metalloprotease</keyword>
<evidence type="ECO:0000256" key="4">
    <source>
        <dbReference type="ARBA" id="ARBA00012564"/>
    </source>
</evidence>
<dbReference type="PROSITE" id="PS51257">
    <property type="entry name" value="PROKAR_LIPOPROTEIN"/>
    <property type="match status" value="1"/>
</dbReference>
<dbReference type="SUPFAM" id="SSF63737">
    <property type="entry name" value="Leukotriene A4 hydrolase N-terminal domain"/>
    <property type="match status" value="1"/>
</dbReference>
<comment type="catalytic activity">
    <reaction evidence="1">
        <text>Release of an N-terminal amino acid, Xaa-|-Yaa- from a peptide, amide or arylamide. Xaa is preferably Ala, but may be most amino acids including Pro (slow action). When a terminal hydrophobic residue is followed by a prolyl residue, the two may be released as an intact Xaa-Pro dipeptide.</text>
        <dbReference type="EC" id="3.4.11.2"/>
    </reaction>
</comment>
<dbReference type="GO" id="GO:0070006">
    <property type="term" value="F:metalloaminopeptidase activity"/>
    <property type="evidence" value="ECO:0007669"/>
    <property type="project" value="TreeGrafter"/>
</dbReference>
<accession>A0A5C5YHT6</accession>
<dbReference type="GO" id="GO:0008270">
    <property type="term" value="F:zinc ion binding"/>
    <property type="evidence" value="ECO:0007669"/>
    <property type="project" value="InterPro"/>
</dbReference>
<protein>
    <recommendedName>
        <fullName evidence="5">Aminopeptidase N</fullName>
        <ecNumber evidence="4">3.4.11.2</ecNumber>
    </recommendedName>
</protein>
<feature type="domain" description="Peptidase M1 membrane alanine aminopeptidase" evidence="14">
    <location>
        <begin position="273"/>
        <end position="478"/>
    </location>
</feature>
<dbReference type="RefSeq" id="WP_146589035.1">
    <property type="nucleotide sequence ID" value="NZ_SJPO01000008.1"/>
</dbReference>
<proteinExistence type="inferred from homology"/>
<evidence type="ECO:0000256" key="8">
    <source>
        <dbReference type="ARBA" id="ARBA00022723"/>
    </source>
</evidence>
<dbReference type="Pfam" id="PF17900">
    <property type="entry name" value="Peptidase_M1_N"/>
    <property type="match status" value="1"/>
</dbReference>
<evidence type="ECO:0000256" key="7">
    <source>
        <dbReference type="ARBA" id="ARBA00022670"/>
    </source>
</evidence>
<dbReference type="SUPFAM" id="SSF55486">
    <property type="entry name" value="Metalloproteases ('zincins'), catalytic domain"/>
    <property type="match status" value="1"/>
</dbReference>